<dbReference type="AlphaFoldDB" id="A0AAP0M590"/>
<evidence type="ECO:0000313" key="2">
    <source>
        <dbReference type="Proteomes" id="UP001428341"/>
    </source>
</evidence>
<comment type="caution">
    <text evidence="1">The sequence shown here is derived from an EMBL/GenBank/DDBJ whole genome shotgun (WGS) entry which is preliminary data.</text>
</comment>
<evidence type="ECO:0000313" key="1">
    <source>
        <dbReference type="EMBL" id="KAK9198287.1"/>
    </source>
</evidence>
<organism evidence="1 2">
    <name type="scientific">Citrus x changshan-huyou</name>
    <dbReference type="NCBI Taxonomy" id="2935761"/>
    <lineage>
        <taxon>Eukaryota</taxon>
        <taxon>Viridiplantae</taxon>
        <taxon>Streptophyta</taxon>
        <taxon>Embryophyta</taxon>
        <taxon>Tracheophyta</taxon>
        <taxon>Spermatophyta</taxon>
        <taxon>Magnoliopsida</taxon>
        <taxon>eudicotyledons</taxon>
        <taxon>Gunneridae</taxon>
        <taxon>Pentapetalae</taxon>
        <taxon>rosids</taxon>
        <taxon>malvids</taxon>
        <taxon>Sapindales</taxon>
        <taxon>Rutaceae</taxon>
        <taxon>Aurantioideae</taxon>
        <taxon>Citrus</taxon>
    </lineage>
</organism>
<reference evidence="1 2" key="1">
    <citation type="submission" date="2024-05" db="EMBL/GenBank/DDBJ databases">
        <title>Haplotype-resolved chromosome-level genome assembly of Huyou (Citrus changshanensis).</title>
        <authorList>
            <person name="Miao C."/>
            <person name="Chen W."/>
            <person name="Wu Y."/>
            <person name="Wang L."/>
            <person name="Zhao S."/>
            <person name="Grierson D."/>
            <person name="Xu C."/>
            <person name="Chen K."/>
        </authorList>
    </citation>
    <scope>NUCLEOTIDE SEQUENCE [LARGE SCALE GENOMIC DNA]</scope>
    <source>
        <strain evidence="1">01-14</strain>
        <tissue evidence="1">Leaf</tissue>
    </source>
</reference>
<dbReference type="EMBL" id="JBCGBO010000005">
    <property type="protein sequence ID" value="KAK9198287.1"/>
    <property type="molecule type" value="Genomic_DNA"/>
</dbReference>
<dbReference type="Proteomes" id="UP001428341">
    <property type="component" value="Unassembled WGS sequence"/>
</dbReference>
<name>A0AAP0M590_9ROSI</name>
<accession>A0AAP0M590</accession>
<keyword evidence="2" id="KW-1185">Reference proteome</keyword>
<sequence length="82" mass="9654">MYTWGTDVTPYISVKESQAKFYPLYCRYSFMSGSNRILLAERREKKVFTVHLHLPEWFENVKDMDAPVHDLAASFHFSAQGY</sequence>
<proteinExistence type="predicted"/>
<protein>
    <submittedName>
        <fullName evidence="1">Uncharacterized protein</fullName>
    </submittedName>
</protein>
<gene>
    <name evidence="1" type="ORF">WN944_013471</name>
</gene>